<sequence>MEKRKIRTPSARMLAAKEHECGLPLPKSLLPAQLTQLVQAQTTPASSRTPLESLQKAPFSRIAGDRSGRGRDSGED</sequence>
<dbReference type="AlphaFoldDB" id="A0A2G5SB48"/>
<keyword evidence="3" id="KW-1185">Reference proteome</keyword>
<evidence type="ECO:0000313" key="3">
    <source>
        <dbReference type="Proteomes" id="UP000230233"/>
    </source>
</evidence>
<reference evidence="3" key="1">
    <citation type="submission" date="2017-10" db="EMBL/GenBank/DDBJ databases">
        <title>Rapid genome shrinkage in a self-fertile nematode reveals novel sperm competition proteins.</title>
        <authorList>
            <person name="Yin D."/>
            <person name="Schwarz E.M."/>
            <person name="Thomas C.G."/>
            <person name="Felde R.L."/>
            <person name="Korf I.F."/>
            <person name="Cutter A.D."/>
            <person name="Schartner C.M."/>
            <person name="Ralston E.J."/>
            <person name="Meyer B.J."/>
            <person name="Haag E.S."/>
        </authorList>
    </citation>
    <scope>NUCLEOTIDE SEQUENCE [LARGE SCALE GENOMIC DNA]</scope>
    <source>
        <strain evidence="3">JU1422</strain>
    </source>
</reference>
<protein>
    <submittedName>
        <fullName evidence="2">Uncharacterized protein</fullName>
    </submittedName>
</protein>
<comment type="caution">
    <text evidence="2">The sequence shown here is derived from an EMBL/GenBank/DDBJ whole genome shotgun (WGS) entry which is preliminary data.</text>
</comment>
<feature type="compositionally biased region" description="Basic and acidic residues" evidence="1">
    <location>
        <begin position="63"/>
        <end position="76"/>
    </location>
</feature>
<gene>
    <name evidence="2" type="ORF">B9Z55_028508</name>
</gene>
<name>A0A2G5SB48_9PELO</name>
<evidence type="ECO:0000256" key="1">
    <source>
        <dbReference type="SAM" id="MobiDB-lite"/>
    </source>
</evidence>
<proteinExistence type="predicted"/>
<feature type="region of interest" description="Disordered" evidence="1">
    <location>
        <begin position="40"/>
        <end position="76"/>
    </location>
</feature>
<organism evidence="2 3">
    <name type="scientific">Caenorhabditis nigoni</name>
    <dbReference type="NCBI Taxonomy" id="1611254"/>
    <lineage>
        <taxon>Eukaryota</taxon>
        <taxon>Metazoa</taxon>
        <taxon>Ecdysozoa</taxon>
        <taxon>Nematoda</taxon>
        <taxon>Chromadorea</taxon>
        <taxon>Rhabditida</taxon>
        <taxon>Rhabditina</taxon>
        <taxon>Rhabditomorpha</taxon>
        <taxon>Rhabditoidea</taxon>
        <taxon>Rhabditidae</taxon>
        <taxon>Peloderinae</taxon>
        <taxon>Caenorhabditis</taxon>
    </lineage>
</organism>
<accession>A0A2G5SB48</accession>
<evidence type="ECO:0000313" key="2">
    <source>
        <dbReference type="EMBL" id="PIC12267.1"/>
    </source>
</evidence>
<dbReference type="EMBL" id="PDUG01000025">
    <property type="protein sequence ID" value="PIC12267.1"/>
    <property type="molecule type" value="Genomic_DNA"/>
</dbReference>
<dbReference type="Proteomes" id="UP000230233">
    <property type="component" value="Unassembled WGS sequence"/>
</dbReference>